<keyword evidence="1" id="KW-0812">Transmembrane</keyword>
<organism evidence="2 3">
    <name type="scientific">Parelaphostrongylus tenuis</name>
    <name type="common">Meningeal worm</name>
    <dbReference type="NCBI Taxonomy" id="148309"/>
    <lineage>
        <taxon>Eukaryota</taxon>
        <taxon>Metazoa</taxon>
        <taxon>Ecdysozoa</taxon>
        <taxon>Nematoda</taxon>
        <taxon>Chromadorea</taxon>
        <taxon>Rhabditida</taxon>
        <taxon>Rhabditina</taxon>
        <taxon>Rhabditomorpha</taxon>
        <taxon>Strongyloidea</taxon>
        <taxon>Metastrongylidae</taxon>
        <taxon>Parelaphostrongylus</taxon>
    </lineage>
</organism>
<name>A0AAD5QUL1_PARTN</name>
<proteinExistence type="predicted"/>
<reference evidence="2" key="1">
    <citation type="submission" date="2021-06" db="EMBL/GenBank/DDBJ databases">
        <title>Parelaphostrongylus tenuis whole genome reference sequence.</title>
        <authorList>
            <person name="Garwood T.J."/>
            <person name="Larsen P.A."/>
            <person name="Fountain-Jones N.M."/>
            <person name="Garbe J.R."/>
            <person name="Macchietto M.G."/>
            <person name="Kania S.A."/>
            <person name="Gerhold R.W."/>
            <person name="Richards J.E."/>
            <person name="Wolf T.M."/>
        </authorList>
    </citation>
    <scope>NUCLEOTIDE SEQUENCE</scope>
    <source>
        <strain evidence="2">MNPRO001-30</strain>
        <tissue evidence="2">Meninges</tissue>
    </source>
</reference>
<evidence type="ECO:0000313" key="3">
    <source>
        <dbReference type="Proteomes" id="UP001196413"/>
    </source>
</evidence>
<dbReference type="AlphaFoldDB" id="A0AAD5QUL1"/>
<keyword evidence="3" id="KW-1185">Reference proteome</keyword>
<sequence>MVTWTFVKRSETDTTLIGVMSAVLHVNIERTYVSLLAGLFVNFAWAIDFFVYYATSKEYRIQFDEYLHIANVKRFFGIKDTSTVIVYPTTDRHPKSHSQRT</sequence>
<dbReference type="EMBL" id="JAHQIW010004345">
    <property type="protein sequence ID" value="KAJ1362022.1"/>
    <property type="molecule type" value="Genomic_DNA"/>
</dbReference>
<protein>
    <submittedName>
        <fullName evidence="2">Uncharacterized protein</fullName>
    </submittedName>
</protein>
<keyword evidence="1" id="KW-1133">Transmembrane helix</keyword>
<accession>A0AAD5QUL1</accession>
<evidence type="ECO:0000313" key="2">
    <source>
        <dbReference type="EMBL" id="KAJ1362022.1"/>
    </source>
</evidence>
<evidence type="ECO:0000256" key="1">
    <source>
        <dbReference type="SAM" id="Phobius"/>
    </source>
</evidence>
<comment type="caution">
    <text evidence="2">The sequence shown here is derived from an EMBL/GenBank/DDBJ whole genome shotgun (WGS) entry which is preliminary data.</text>
</comment>
<feature type="transmembrane region" description="Helical" evidence="1">
    <location>
        <begin position="32"/>
        <end position="53"/>
    </location>
</feature>
<keyword evidence="1" id="KW-0472">Membrane</keyword>
<gene>
    <name evidence="2" type="ORF">KIN20_021431</name>
</gene>
<dbReference type="Proteomes" id="UP001196413">
    <property type="component" value="Unassembled WGS sequence"/>
</dbReference>